<dbReference type="Proteomes" id="UP000054007">
    <property type="component" value="Unassembled WGS sequence"/>
</dbReference>
<evidence type="ECO:0000313" key="2">
    <source>
        <dbReference type="Proteomes" id="UP000054007"/>
    </source>
</evidence>
<dbReference type="EMBL" id="KN880437">
    <property type="protein sequence ID" value="KIY73151.1"/>
    <property type="molecule type" value="Genomic_DNA"/>
</dbReference>
<accession>A0A0D7BU48</accession>
<dbReference type="GO" id="GO:0009187">
    <property type="term" value="P:cyclic nucleotide metabolic process"/>
    <property type="evidence" value="ECO:0007669"/>
    <property type="project" value="TreeGrafter"/>
</dbReference>
<keyword evidence="2" id="KW-1185">Reference proteome</keyword>
<sequence length="180" mass="20019">MSLRPSVNGAQTTSETSYPTFEPHITLLSLPAESSVSTDALRSAAQKCKNLSVSFKSVDISDHFFRSVLVSIAPTQELWDMHSLVHGELKQEPRTPMYPHMSLCYITNEDAERGERQRFYNMLDDGGRIKSAGAGVALDCAPEGARKADWVSGFKVKEIWIAECNGPVDTWTILDKVQLR</sequence>
<dbReference type="InterPro" id="IPR012386">
    <property type="entry name" value="Cyclic-nucl_3Pdiesterase"/>
</dbReference>
<dbReference type="GO" id="GO:0004113">
    <property type="term" value="F:2',3'-cyclic-nucleotide 3'-phosphodiesterase activity"/>
    <property type="evidence" value="ECO:0007669"/>
    <property type="project" value="TreeGrafter"/>
</dbReference>
<organism evidence="1 2">
    <name type="scientific">Cylindrobasidium torrendii FP15055 ss-10</name>
    <dbReference type="NCBI Taxonomy" id="1314674"/>
    <lineage>
        <taxon>Eukaryota</taxon>
        <taxon>Fungi</taxon>
        <taxon>Dikarya</taxon>
        <taxon>Basidiomycota</taxon>
        <taxon>Agaricomycotina</taxon>
        <taxon>Agaricomycetes</taxon>
        <taxon>Agaricomycetidae</taxon>
        <taxon>Agaricales</taxon>
        <taxon>Marasmiineae</taxon>
        <taxon>Physalacriaceae</taxon>
        <taxon>Cylindrobasidium</taxon>
    </lineage>
</organism>
<dbReference type="Gene3D" id="3.90.1140.10">
    <property type="entry name" value="Cyclic phosphodiesterase"/>
    <property type="match status" value="1"/>
</dbReference>
<reference evidence="1 2" key="1">
    <citation type="journal article" date="2015" name="Fungal Genet. Biol.">
        <title>Evolution of novel wood decay mechanisms in Agaricales revealed by the genome sequences of Fistulina hepatica and Cylindrobasidium torrendii.</title>
        <authorList>
            <person name="Floudas D."/>
            <person name="Held B.W."/>
            <person name="Riley R."/>
            <person name="Nagy L.G."/>
            <person name="Koehler G."/>
            <person name="Ransdell A.S."/>
            <person name="Younus H."/>
            <person name="Chow J."/>
            <person name="Chiniquy J."/>
            <person name="Lipzen A."/>
            <person name="Tritt A."/>
            <person name="Sun H."/>
            <person name="Haridas S."/>
            <person name="LaButti K."/>
            <person name="Ohm R.A."/>
            <person name="Kues U."/>
            <person name="Blanchette R.A."/>
            <person name="Grigoriev I.V."/>
            <person name="Minto R.E."/>
            <person name="Hibbett D.S."/>
        </authorList>
    </citation>
    <scope>NUCLEOTIDE SEQUENCE [LARGE SCALE GENOMIC DNA]</scope>
    <source>
        <strain evidence="1 2">FP15055 ss-10</strain>
    </source>
</reference>
<protein>
    <recommendedName>
        <fullName evidence="3">LigT-like protein</fullName>
    </recommendedName>
</protein>
<dbReference type="Pfam" id="PF07823">
    <property type="entry name" value="CPDase"/>
    <property type="match status" value="1"/>
</dbReference>
<evidence type="ECO:0000313" key="1">
    <source>
        <dbReference type="EMBL" id="KIY73151.1"/>
    </source>
</evidence>
<dbReference type="PANTHER" id="PTHR28141:SF1">
    <property type="entry name" value="2',3'-CYCLIC-NUCLEOTIDE 3'-PHOSPHODIESTERASE"/>
    <property type="match status" value="1"/>
</dbReference>
<dbReference type="AlphaFoldDB" id="A0A0D7BU48"/>
<dbReference type="InterPro" id="IPR009097">
    <property type="entry name" value="Cyclic_Pdiesterase"/>
</dbReference>
<proteinExistence type="predicted"/>
<dbReference type="STRING" id="1314674.A0A0D7BU48"/>
<evidence type="ECO:0008006" key="3">
    <source>
        <dbReference type="Google" id="ProtNLM"/>
    </source>
</evidence>
<name>A0A0D7BU48_9AGAR</name>
<gene>
    <name evidence="1" type="ORF">CYLTODRAFT_254939</name>
</gene>
<dbReference type="PANTHER" id="PTHR28141">
    <property type="entry name" value="2',3'-CYCLIC-NUCLEOTIDE 3'-PHOSPHODIESTERASE"/>
    <property type="match status" value="1"/>
</dbReference>
<dbReference type="SUPFAM" id="SSF55144">
    <property type="entry name" value="LigT-like"/>
    <property type="match status" value="1"/>
</dbReference>
<dbReference type="OrthoDB" id="514292at2759"/>